<comment type="caution">
    <text evidence="1">The sequence shown here is derived from an EMBL/GenBank/DDBJ whole genome shotgun (WGS) entry which is preliminary data.</text>
</comment>
<protein>
    <submittedName>
        <fullName evidence="1">Uncharacterized protein</fullName>
    </submittedName>
</protein>
<sequence length="375" mass="41712">MMRASGRPPASAQKAPQPAASPQPHDFVQRRKRNCVLMNNGAWIPMLGLATCQGEPSVIEKAVETAITAGYRHIDTAYNTRNEAAIGNALRKLISSGRVKREELFIVTKLPRGGNRREKVKKCLLASLKKLQVNFVDLYLIHFPVYQRALKTRPHPTTTKHRGGQQHRRHSLSEELDSGLAQEHKQADQTDILDTWKGMEDAANQGLTRSIGLCNFNREQISRILAVAAIKPANLQVECHAYLNQKDLQQFCSTHSISFTAYAPLGSPAPHNASPTTSSPSGSRKHESSKLLQDSVLKGIAERYGKSPAQVLIRWLLQRGVVVLPRSTNAAHIHENFQVFDFELTEADMRLVSGLNKNIRLFTFDKPGFVSSCNV</sequence>
<name>A0AC60PUJ0_IXOPE</name>
<evidence type="ECO:0000313" key="1">
    <source>
        <dbReference type="EMBL" id="KAG0424823.1"/>
    </source>
</evidence>
<dbReference type="EMBL" id="JABSTQ010009931">
    <property type="protein sequence ID" value="KAG0424823.1"/>
    <property type="molecule type" value="Genomic_DNA"/>
</dbReference>
<gene>
    <name evidence="1" type="ORF">HPB47_027978</name>
</gene>
<reference evidence="1 2" key="1">
    <citation type="journal article" date="2020" name="Cell">
        <title>Large-Scale Comparative Analyses of Tick Genomes Elucidate Their Genetic Diversity and Vector Capacities.</title>
        <authorList>
            <consortium name="Tick Genome and Microbiome Consortium (TIGMIC)"/>
            <person name="Jia N."/>
            <person name="Wang J."/>
            <person name="Shi W."/>
            <person name="Du L."/>
            <person name="Sun Y."/>
            <person name="Zhan W."/>
            <person name="Jiang J.F."/>
            <person name="Wang Q."/>
            <person name="Zhang B."/>
            <person name="Ji P."/>
            <person name="Bell-Sakyi L."/>
            <person name="Cui X.M."/>
            <person name="Yuan T.T."/>
            <person name="Jiang B.G."/>
            <person name="Yang W.F."/>
            <person name="Lam T.T."/>
            <person name="Chang Q.C."/>
            <person name="Ding S.J."/>
            <person name="Wang X.J."/>
            <person name="Zhu J.G."/>
            <person name="Ruan X.D."/>
            <person name="Zhao L."/>
            <person name="Wei J.T."/>
            <person name="Ye R.Z."/>
            <person name="Que T.C."/>
            <person name="Du C.H."/>
            <person name="Zhou Y.H."/>
            <person name="Cheng J.X."/>
            <person name="Dai P.F."/>
            <person name="Guo W.B."/>
            <person name="Han X.H."/>
            <person name="Huang E.J."/>
            <person name="Li L.F."/>
            <person name="Wei W."/>
            <person name="Gao Y.C."/>
            <person name="Liu J.Z."/>
            <person name="Shao H.Z."/>
            <person name="Wang X."/>
            <person name="Wang C.C."/>
            <person name="Yang T.C."/>
            <person name="Huo Q.B."/>
            <person name="Li W."/>
            <person name="Chen H.Y."/>
            <person name="Chen S.E."/>
            <person name="Zhou L.G."/>
            <person name="Ni X.B."/>
            <person name="Tian J.H."/>
            <person name="Sheng Y."/>
            <person name="Liu T."/>
            <person name="Pan Y.S."/>
            <person name="Xia L.Y."/>
            <person name="Li J."/>
            <person name="Zhao F."/>
            <person name="Cao W.C."/>
        </authorList>
    </citation>
    <scope>NUCLEOTIDE SEQUENCE [LARGE SCALE GENOMIC DNA]</scope>
    <source>
        <strain evidence="1">Iper-2018</strain>
    </source>
</reference>
<dbReference type="Proteomes" id="UP000805193">
    <property type="component" value="Unassembled WGS sequence"/>
</dbReference>
<proteinExistence type="predicted"/>
<evidence type="ECO:0000313" key="2">
    <source>
        <dbReference type="Proteomes" id="UP000805193"/>
    </source>
</evidence>
<accession>A0AC60PUJ0</accession>
<keyword evidence="2" id="KW-1185">Reference proteome</keyword>
<organism evidence="1 2">
    <name type="scientific">Ixodes persulcatus</name>
    <name type="common">Taiga tick</name>
    <dbReference type="NCBI Taxonomy" id="34615"/>
    <lineage>
        <taxon>Eukaryota</taxon>
        <taxon>Metazoa</taxon>
        <taxon>Ecdysozoa</taxon>
        <taxon>Arthropoda</taxon>
        <taxon>Chelicerata</taxon>
        <taxon>Arachnida</taxon>
        <taxon>Acari</taxon>
        <taxon>Parasitiformes</taxon>
        <taxon>Ixodida</taxon>
        <taxon>Ixodoidea</taxon>
        <taxon>Ixodidae</taxon>
        <taxon>Ixodinae</taxon>
        <taxon>Ixodes</taxon>
    </lineage>
</organism>